<dbReference type="OMA" id="FTKFFNG"/>
<gene>
    <name evidence="7" type="ORF">EUTSA_v10004496mg</name>
</gene>
<dbReference type="EMBL" id="KI517748">
    <property type="protein sequence ID" value="ESQ31183.1"/>
    <property type="molecule type" value="Genomic_DNA"/>
</dbReference>
<dbReference type="InterPro" id="IPR003340">
    <property type="entry name" value="B3_DNA-bd"/>
</dbReference>
<dbReference type="eggNOG" id="ENOG502S1NW">
    <property type="taxonomic scope" value="Eukaryota"/>
</dbReference>
<comment type="subcellular location">
    <subcellularLocation>
        <location evidence="1">Nucleus</location>
    </subcellularLocation>
</comment>
<evidence type="ECO:0000256" key="5">
    <source>
        <dbReference type="ARBA" id="ARBA00023242"/>
    </source>
</evidence>
<keyword evidence="8" id="KW-1185">Reference proteome</keyword>
<dbReference type="PANTHER" id="PTHR31920">
    <property type="entry name" value="B3 DOMAIN-CONTAINING"/>
    <property type="match status" value="1"/>
</dbReference>
<dbReference type="Pfam" id="PF02362">
    <property type="entry name" value="B3"/>
    <property type="match status" value="2"/>
</dbReference>
<organism evidence="7 8">
    <name type="scientific">Eutrema salsugineum</name>
    <name type="common">Saltwater cress</name>
    <name type="synonym">Sisymbrium salsugineum</name>
    <dbReference type="NCBI Taxonomy" id="72664"/>
    <lineage>
        <taxon>Eukaryota</taxon>
        <taxon>Viridiplantae</taxon>
        <taxon>Streptophyta</taxon>
        <taxon>Embryophyta</taxon>
        <taxon>Tracheophyta</taxon>
        <taxon>Spermatophyta</taxon>
        <taxon>Magnoliopsida</taxon>
        <taxon>eudicotyledons</taxon>
        <taxon>Gunneridae</taxon>
        <taxon>Pentapetalae</taxon>
        <taxon>rosids</taxon>
        <taxon>malvids</taxon>
        <taxon>Brassicales</taxon>
        <taxon>Brassicaceae</taxon>
        <taxon>Eutremeae</taxon>
        <taxon>Eutrema</taxon>
    </lineage>
</organism>
<feature type="domain" description="TF-B3" evidence="6">
    <location>
        <begin position="236"/>
        <end position="336"/>
    </location>
</feature>
<dbReference type="InterPro" id="IPR050655">
    <property type="entry name" value="Plant_B3_domain"/>
</dbReference>
<dbReference type="CDD" id="cd10017">
    <property type="entry name" value="B3_DNA"/>
    <property type="match status" value="2"/>
</dbReference>
<dbReference type="STRING" id="72664.V4KUZ7"/>
<keyword evidence="2" id="KW-0805">Transcription regulation</keyword>
<evidence type="ECO:0000256" key="1">
    <source>
        <dbReference type="ARBA" id="ARBA00004123"/>
    </source>
</evidence>
<evidence type="ECO:0000256" key="4">
    <source>
        <dbReference type="ARBA" id="ARBA00023163"/>
    </source>
</evidence>
<evidence type="ECO:0000256" key="2">
    <source>
        <dbReference type="ARBA" id="ARBA00023015"/>
    </source>
</evidence>
<dbReference type="Gramene" id="ESQ31183">
    <property type="protein sequence ID" value="ESQ31183"/>
    <property type="gene ID" value="EUTSA_v10004496mg"/>
</dbReference>
<dbReference type="SMART" id="SM01019">
    <property type="entry name" value="B3"/>
    <property type="match status" value="2"/>
</dbReference>
<dbReference type="GO" id="GO:0005634">
    <property type="term" value="C:nucleus"/>
    <property type="evidence" value="ECO:0007669"/>
    <property type="project" value="UniProtKB-SubCell"/>
</dbReference>
<reference evidence="7 8" key="1">
    <citation type="journal article" date="2013" name="Front. Plant Sci.">
        <title>The Reference Genome of the Halophytic Plant Eutrema salsugineum.</title>
        <authorList>
            <person name="Yang R."/>
            <person name="Jarvis D.E."/>
            <person name="Chen H."/>
            <person name="Beilstein M.A."/>
            <person name="Grimwood J."/>
            <person name="Jenkins J."/>
            <person name="Shu S."/>
            <person name="Prochnik S."/>
            <person name="Xin M."/>
            <person name="Ma C."/>
            <person name="Schmutz J."/>
            <person name="Wing R.A."/>
            <person name="Mitchell-Olds T."/>
            <person name="Schumaker K.S."/>
            <person name="Wang X."/>
        </authorList>
    </citation>
    <scope>NUCLEOTIDE SEQUENCE [LARGE SCALE GENOMIC DNA]</scope>
</reference>
<dbReference type="GO" id="GO:0003677">
    <property type="term" value="F:DNA binding"/>
    <property type="evidence" value="ECO:0007669"/>
    <property type="project" value="UniProtKB-KW"/>
</dbReference>
<dbReference type="InterPro" id="IPR015300">
    <property type="entry name" value="DNA-bd_pseudobarrel_sf"/>
</dbReference>
<dbReference type="PROSITE" id="PS50863">
    <property type="entry name" value="B3"/>
    <property type="match status" value="2"/>
</dbReference>
<protein>
    <recommendedName>
        <fullName evidence="6">TF-B3 domain-containing protein</fullName>
    </recommendedName>
</protein>
<name>V4KUZ7_EUTSA</name>
<evidence type="ECO:0000313" key="7">
    <source>
        <dbReference type="EMBL" id="ESQ31183.1"/>
    </source>
</evidence>
<dbReference type="OrthoDB" id="1666376at2759"/>
<evidence type="ECO:0000313" key="8">
    <source>
        <dbReference type="Proteomes" id="UP000030689"/>
    </source>
</evidence>
<dbReference type="AlphaFoldDB" id="V4KUZ7"/>
<accession>V4KUZ7</accession>
<dbReference type="PANTHER" id="PTHR31920:SF135">
    <property type="entry name" value="B3 DOMAIN-CONTAINING PROTEIN OS03G0621600-RELATED"/>
    <property type="match status" value="1"/>
</dbReference>
<evidence type="ECO:0000256" key="3">
    <source>
        <dbReference type="ARBA" id="ARBA00023125"/>
    </source>
</evidence>
<sequence length="351" mass="40360">MVESGEKVSPPSSSQPKDLEFFKVFLPEFSARELEIPTAFIDILEKPIPKQVLLVDEIGRLWGVETKAEERNRLVVFQKGWERFANDQSLEFGDFLVFSYDGDSRFSVSIFAKEGCKKDLGVVSTNRVSVEKGPVAVEPADISTNPGRRERRGKRVNLNRKRDLVKEKPSVRAETEPQYVSTIKTEPDYVPAIKTEPKHRENTLRKVNRSRDPCGISWVPKKKHKGFEESEYKPKNPHFVRNITSGSLRQMEIPTTFLKSNGIDMEKDIELCDENGKKWPLKIVNHCSRGLKFSYDSWLLFSQSHKLRRPDKCLFEFIVTSDGRCNQVLVRILPGRLLTTVSKNRYQVLAM</sequence>
<feature type="domain" description="TF-B3" evidence="6">
    <location>
        <begin position="19"/>
        <end position="114"/>
    </location>
</feature>
<dbReference type="GO" id="GO:0006355">
    <property type="term" value="P:regulation of DNA-templated transcription"/>
    <property type="evidence" value="ECO:0007669"/>
    <property type="project" value="EnsemblPlants"/>
</dbReference>
<keyword evidence="4" id="KW-0804">Transcription</keyword>
<dbReference type="Gene3D" id="2.40.330.10">
    <property type="entry name" value="DNA-binding pseudobarrel domain"/>
    <property type="match status" value="2"/>
</dbReference>
<evidence type="ECO:0000259" key="6">
    <source>
        <dbReference type="PROSITE" id="PS50863"/>
    </source>
</evidence>
<keyword evidence="5" id="KW-0539">Nucleus</keyword>
<keyword evidence="3" id="KW-0238">DNA-binding</keyword>
<proteinExistence type="predicted"/>
<dbReference type="Proteomes" id="UP000030689">
    <property type="component" value="Unassembled WGS sequence"/>
</dbReference>
<dbReference type="SUPFAM" id="SSF101936">
    <property type="entry name" value="DNA-binding pseudobarrel domain"/>
    <property type="match status" value="2"/>
</dbReference>
<dbReference type="KEGG" id="eus:EUTSA_v10004496mg"/>